<dbReference type="EMBL" id="PGTY01000001">
    <property type="protein sequence ID" value="PJI92440.1"/>
    <property type="molecule type" value="Genomic_DNA"/>
</dbReference>
<dbReference type="OrthoDB" id="6105464at2"/>
<dbReference type="Proteomes" id="UP000228531">
    <property type="component" value="Unassembled WGS sequence"/>
</dbReference>
<accession>A0A2M8WNC9</accession>
<sequence length="167" mass="17225">MKKAILCTALLALLAPPAIADITVRFVESAPKDRFVISSDTCPLQDVDVLIDLDGSVGGLIFDVTGAGAGVEVFQPVEVQSGLVTAQPVVDGDQQLSFQINDLRAGDDIVISADLDDVLTNSSLGQIRVGGSELDGAVVQMTIAGETQTAVFAEGANTLVLAHSCLS</sequence>
<dbReference type="RefSeq" id="WP_100367258.1">
    <property type="nucleotide sequence ID" value="NZ_PGTY01000001.1"/>
</dbReference>
<keyword evidence="3" id="KW-1185">Reference proteome</keyword>
<evidence type="ECO:0000313" key="2">
    <source>
        <dbReference type="EMBL" id="PJI92440.1"/>
    </source>
</evidence>
<gene>
    <name evidence="2" type="ORF">BC777_1291</name>
</gene>
<name>A0A2M8WNC9_9RHOB</name>
<organism evidence="2 3">
    <name type="scientific">Yoonia maricola</name>
    <dbReference type="NCBI Taxonomy" id="420999"/>
    <lineage>
        <taxon>Bacteria</taxon>
        <taxon>Pseudomonadati</taxon>
        <taxon>Pseudomonadota</taxon>
        <taxon>Alphaproteobacteria</taxon>
        <taxon>Rhodobacterales</taxon>
        <taxon>Paracoccaceae</taxon>
        <taxon>Yoonia</taxon>
    </lineage>
</organism>
<dbReference type="AlphaFoldDB" id="A0A2M8WNC9"/>
<feature type="signal peptide" evidence="1">
    <location>
        <begin position="1"/>
        <end position="20"/>
    </location>
</feature>
<keyword evidence="1" id="KW-0732">Signal</keyword>
<protein>
    <recommendedName>
        <fullName evidence="4">Aggregation factor core</fullName>
    </recommendedName>
</protein>
<reference evidence="2 3" key="1">
    <citation type="submission" date="2017-11" db="EMBL/GenBank/DDBJ databases">
        <title>Genomic Encyclopedia of Archaeal and Bacterial Type Strains, Phase II (KMG-II): From Individual Species to Whole Genera.</title>
        <authorList>
            <person name="Goeker M."/>
        </authorList>
    </citation>
    <scope>NUCLEOTIDE SEQUENCE [LARGE SCALE GENOMIC DNA]</scope>
    <source>
        <strain evidence="2 3">DSM 29128</strain>
    </source>
</reference>
<feature type="chain" id="PRO_5014695888" description="Aggregation factor core" evidence="1">
    <location>
        <begin position="21"/>
        <end position="167"/>
    </location>
</feature>
<evidence type="ECO:0000256" key="1">
    <source>
        <dbReference type="SAM" id="SignalP"/>
    </source>
</evidence>
<evidence type="ECO:0000313" key="3">
    <source>
        <dbReference type="Proteomes" id="UP000228531"/>
    </source>
</evidence>
<comment type="caution">
    <text evidence="2">The sequence shown here is derived from an EMBL/GenBank/DDBJ whole genome shotgun (WGS) entry which is preliminary data.</text>
</comment>
<proteinExistence type="predicted"/>
<evidence type="ECO:0008006" key="4">
    <source>
        <dbReference type="Google" id="ProtNLM"/>
    </source>
</evidence>